<evidence type="ECO:0008006" key="3">
    <source>
        <dbReference type="Google" id="ProtNLM"/>
    </source>
</evidence>
<gene>
    <name evidence="1" type="ORF">BN5_1697</name>
</gene>
<dbReference type="PROSITE" id="PS51257">
    <property type="entry name" value="PROKAR_LIPOPROTEIN"/>
    <property type="match status" value="1"/>
</dbReference>
<dbReference type="RefSeq" id="WP_156157166.1">
    <property type="nucleotide sequence ID" value="NZ_HG916826.1"/>
</dbReference>
<organism evidence="1 2">
    <name type="scientific">Ectopseudomonas oleovorans (strain CECT 5344)</name>
    <name type="common">Pseudomonas pseudoalcaligenes</name>
    <dbReference type="NCBI Taxonomy" id="1182590"/>
    <lineage>
        <taxon>Bacteria</taxon>
        <taxon>Pseudomonadati</taxon>
        <taxon>Pseudomonadota</taxon>
        <taxon>Gammaproteobacteria</taxon>
        <taxon>Pseudomonadales</taxon>
        <taxon>Pseudomonadaceae</taxon>
        <taxon>Ectopseudomonas</taxon>
    </lineage>
</organism>
<protein>
    <recommendedName>
        <fullName evidence="3">Lipoprotein</fullName>
    </recommendedName>
</protein>
<reference evidence="1 2" key="1">
    <citation type="submission" date="2013-11" db="EMBL/GenBank/DDBJ databases">
        <title>Complete genome sequence of the cyanide-degrading bacterium Pseudomonas pseudoalcaligenes CECT 5344.</title>
        <authorList>
            <person name="Wibberg D."/>
            <person name="Puehler A."/>
            <person name="Schlueter A."/>
        </authorList>
    </citation>
    <scope>NUCLEOTIDE SEQUENCE [LARGE SCALE GENOMIC DNA]</scope>
    <source>
        <strain evidence="2">CECT 5344</strain>
    </source>
</reference>
<name>W6QWD3_ECTO5</name>
<dbReference type="EMBL" id="HG916826">
    <property type="protein sequence ID" value="CDM40283.1"/>
    <property type="molecule type" value="Genomic_DNA"/>
</dbReference>
<accession>W6QWD3</accession>
<dbReference type="AlphaFoldDB" id="W6QWD3"/>
<dbReference type="OrthoDB" id="9961810at2"/>
<dbReference type="KEGG" id="ppse:BN5_1697"/>
<proteinExistence type="predicted"/>
<evidence type="ECO:0000313" key="1">
    <source>
        <dbReference type="EMBL" id="CDM40283.1"/>
    </source>
</evidence>
<sequence>MKKIFVLCAVALLAGCDSGTEQNSASAEPQTAPVSANYFAKDAIYLPDGAGLQFNGVLRRYEFIENDKGQHDRYTFEFSADTMAIEGGVFATLAKSGYQRKVRREDATIYVVNYVKKGFPTVSMTFERVPASNGAEAFTRLRIVWKHA</sequence>
<dbReference type="HOGENOM" id="CLU_1757263_0_0_6"/>
<evidence type="ECO:0000313" key="2">
    <source>
        <dbReference type="Proteomes" id="UP000032841"/>
    </source>
</evidence>
<dbReference type="Proteomes" id="UP000032841">
    <property type="component" value="Chromosome"/>
</dbReference>